<sequence length="48" mass="5158">MNQSIVSNNNSVVVGNKGTGVELISLAHYLMLQLSGACRHIQISHPEP</sequence>
<proteinExistence type="predicted"/>
<evidence type="ECO:0000313" key="1">
    <source>
        <dbReference type="EMBL" id="JAE04448.1"/>
    </source>
</evidence>
<organism evidence="1">
    <name type="scientific">Arundo donax</name>
    <name type="common">Giant reed</name>
    <name type="synonym">Donax arundinaceus</name>
    <dbReference type="NCBI Taxonomy" id="35708"/>
    <lineage>
        <taxon>Eukaryota</taxon>
        <taxon>Viridiplantae</taxon>
        <taxon>Streptophyta</taxon>
        <taxon>Embryophyta</taxon>
        <taxon>Tracheophyta</taxon>
        <taxon>Spermatophyta</taxon>
        <taxon>Magnoliopsida</taxon>
        <taxon>Liliopsida</taxon>
        <taxon>Poales</taxon>
        <taxon>Poaceae</taxon>
        <taxon>PACMAD clade</taxon>
        <taxon>Arundinoideae</taxon>
        <taxon>Arundineae</taxon>
        <taxon>Arundo</taxon>
    </lineage>
</organism>
<accession>A0A0A9F862</accession>
<dbReference type="EMBL" id="GBRH01193448">
    <property type="protein sequence ID" value="JAE04448.1"/>
    <property type="molecule type" value="Transcribed_RNA"/>
</dbReference>
<dbReference type="AlphaFoldDB" id="A0A0A9F862"/>
<reference evidence="1" key="2">
    <citation type="journal article" date="2015" name="Data Brief">
        <title>Shoot transcriptome of the giant reed, Arundo donax.</title>
        <authorList>
            <person name="Barrero R.A."/>
            <person name="Guerrero F.D."/>
            <person name="Moolhuijzen P."/>
            <person name="Goolsby J.A."/>
            <person name="Tidwell J."/>
            <person name="Bellgard S.E."/>
            <person name="Bellgard M.I."/>
        </authorList>
    </citation>
    <scope>NUCLEOTIDE SEQUENCE</scope>
    <source>
        <tissue evidence="1">Shoot tissue taken approximately 20 cm above the soil surface</tissue>
    </source>
</reference>
<name>A0A0A9F862_ARUDO</name>
<protein>
    <submittedName>
        <fullName evidence="1">Uncharacterized protein</fullName>
    </submittedName>
</protein>
<reference evidence="1" key="1">
    <citation type="submission" date="2014-09" db="EMBL/GenBank/DDBJ databases">
        <authorList>
            <person name="Magalhaes I.L.F."/>
            <person name="Oliveira U."/>
            <person name="Santos F.R."/>
            <person name="Vidigal T.H.D.A."/>
            <person name="Brescovit A.D."/>
            <person name="Santos A.J."/>
        </authorList>
    </citation>
    <scope>NUCLEOTIDE SEQUENCE</scope>
    <source>
        <tissue evidence="1">Shoot tissue taken approximately 20 cm above the soil surface</tissue>
    </source>
</reference>